<accession>A0A6P8MJA6</accession>
<dbReference type="RefSeq" id="XP_033308368.1">
    <property type="nucleotide sequence ID" value="XM_033452477.1"/>
</dbReference>
<evidence type="ECO:0000313" key="2">
    <source>
        <dbReference type="RefSeq" id="XP_033308368.1"/>
    </source>
</evidence>
<evidence type="ECO:0000313" key="1">
    <source>
        <dbReference type="Proteomes" id="UP000515164"/>
    </source>
</evidence>
<dbReference type="KEGG" id="bbif:117209980"/>
<dbReference type="AlphaFoldDB" id="A0A6P8MJA6"/>
<name>A0A6P8MJA6_9HYME</name>
<gene>
    <name evidence="2" type="primary">LOC117209980</name>
</gene>
<dbReference type="Proteomes" id="UP000515164">
    <property type="component" value="Unplaced"/>
</dbReference>
<protein>
    <submittedName>
        <fullName evidence="2">Uncharacterized protein LOC117209980</fullName>
    </submittedName>
</protein>
<dbReference type="GeneID" id="117209980"/>
<sequence>MLAAARDSVSLDRVGINEVRMRKTITGGVILEVPEDQEREKAADFAARLTRALDSNKDCVVTPFRAAEARVTKIDMSATKEKIKNSLAKESGCKPEDVRLGEIRPARNGLGSVWIRGPAGAVRILAQASKVAIGWSTAKVDLTIV</sequence>
<organism evidence="1 2">
    <name type="scientific">Bombus bifarius</name>
    <dbReference type="NCBI Taxonomy" id="103933"/>
    <lineage>
        <taxon>Eukaryota</taxon>
        <taxon>Metazoa</taxon>
        <taxon>Ecdysozoa</taxon>
        <taxon>Arthropoda</taxon>
        <taxon>Hexapoda</taxon>
        <taxon>Insecta</taxon>
        <taxon>Pterygota</taxon>
        <taxon>Neoptera</taxon>
        <taxon>Endopterygota</taxon>
        <taxon>Hymenoptera</taxon>
        <taxon>Apocrita</taxon>
        <taxon>Aculeata</taxon>
        <taxon>Apoidea</taxon>
        <taxon>Anthophila</taxon>
        <taxon>Apidae</taxon>
        <taxon>Bombus</taxon>
        <taxon>Pyrobombus</taxon>
    </lineage>
</organism>
<reference evidence="2" key="1">
    <citation type="submission" date="2025-08" db="UniProtKB">
        <authorList>
            <consortium name="RefSeq"/>
        </authorList>
    </citation>
    <scope>IDENTIFICATION</scope>
    <source>
        <tissue evidence="2">Muscle</tissue>
    </source>
</reference>
<proteinExistence type="predicted"/>
<keyword evidence="1" id="KW-1185">Reference proteome</keyword>